<evidence type="ECO:0000313" key="2">
    <source>
        <dbReference type="EMBL" id="RIV23532.1"/>
    </source>
</evidence>
<dbReference type="Gene3D" id="3.90.1570.10">
    <property type="entry name" value="tt1808, chain A"/>
    <property type="match status" value="1"/>
</dbReference>
<dbReference type="CDD" id="cd06260">
    <property type="entry name" value="DUF820-like"/>
    <property type="match status" value="1"/>
</dbReference>
<sequence length="215" mass="25115">MDSASSTLFHMLTNTPNQPNRLTVDEYLQFEEKSEVRHEFFKGKVYAMAGTTLTHNLLVDNVKDLLKRHFRPRGCQVFSESIKVEVIRGIYIPYPDVIVTCHPFDLRGEQYLIRQPRILVEVLSKSTAHIDRGFKWRNYRKLPSLWYYVLVDQYSTTVELFSRIEQTDEWINTMYESVDDTVVFPRLDFELTVGAIYAGIELLPEADDTPTDLQP</sequence>
<name>A0A418MAY1_9BACT</name>
<keyword evidence="2" id="KW-0540">Nuclease</keyword>
<accession>A0A418MAY1</accession>
<keyword evidence="3" id="KW-1185">Reference proteome</keyword>
<reference evidence="2 3" key="1">
    <citation type="submission" date="2018-08" db="EMBL/GenBank/DDBJ databases">
        <title>Fibrisoma montanum sp. nov., isolated from Danxia mountain soil.</title>
        <authorList>
            <person name="Huang Y."/>
        </authorList>
    </citation>
    <scope>NUCLEOTIDE SEQUENCE [LARGE SCALE GENOMIC DNA]</scope>
    <source>
        <strain evidence="2 3">HYT19</strain>
    </source>
</reference>
<dbReference type="AlphaFoldDB" id="A0A418MAY1"/>
<dbReference type="InterPro" id="IPR012296">
    <property type="entry name" value="Nuclease_put_TT1808"/>
</dbReference>
<dbReference type="PANTHER" id="PTHR36558">
    <property type="entry name" value="GLR1098 PROTEIN"/>
    <property type="match status" value="1"/>
</dbReference>
<dbReference type="SUPFAM" id="SSF52980">
    <property type="entry name" value="Restriction endonuclease-like"/>
    <property type="match status" value="1"/>
</dbReference>
<keyword evidence="2" id="KW-0255">Endonuclease</keyword>
<dbReference type="InterPro" id="IPR008538">
    <property type="entry name" value="Uma2"/>
</dbReference>
<dbReference type="PANTHER" id="PTHR36558:SF1">
    <property type="entry name" value="RESTRICTION ENDONUCLEASE DOMAIN-CONTAINING PROTEIN-RELATED"/>
    <property type="match status" value="1"/>
</dbReference>
<organism evidence="2 3">
    <name type="scientific">Fibrisoma montanum</name>
    <dbReference type="NCBI Taxonomy" id="2305895"/>
    <lineage>
        <taxon>Bacteria</taxon>
        <taxon>Pseudomonadati</taxon>
        <taxon>Bacteroidota</taxon>
        <taxon>Cytophagia</taxon>
        <taxon>Cytophagales</taxon>
        <taxon>Spirosomataceae</taxon>
        <taxon>Fibrisoma</taxon>
    </lineage>
</organism>
<dbReference type="GO" id="GO:0004519">
    <property type="term" value="F:endonuclease activity"/>
    <property type="evidence" value="ECO:0007669"/>
    <property type="project" value="UniProtKB-KW"/>
</dbReference>
<dbReference type="EMBL" id="QXED01000003">
    <property type="protein sequence ID" value="RIV23532.1"/>
    <property type="molecule type" value="Genomic_DNA"/>
</dbReference>
<proteinExistence type="predicted"/>
<comment type="caution">
    <text evidence="2">The sequence shown here is derived from an EMBL/GenBank/DDBJ whole genome shotgun (WGS) entry which is preliminary data.</text>
</comment>
<dbReference type="Proteomes" id="UP000283523">
    <property type="component" value="Unassembled WGS sequence"/>
</dbReference>
<evidence type="ECO:0000313" key="3">
    <source>
        <dbReference type="Proteomes" id="UP000283523"/>
    </source>
</evidence>
<protein>
    <submittedName>
        <fullName evidence="2">Uma2 family endonuclease</fullName>
    </submittedName>
</protein>
<evidence type="ECO:0000259" key="1">
    <source>
        <dbReference type="Pfam" id="PF05685"/>
    </source>
</evidence>
<keyword evidence="2" id="KW-0378">Hydrolase</keyword>
<dbReference type="Pfam" id="PF05685">
    <property type="entry name" value="Uma2"/>
    <property type="match status" value="1"/>
</dbReference>
<feature type="domain" description="Putative restriction endonuclease" evidence="1">
    <location>
        <begin position="24"/>
        <end position="192"/>
    </location>
</feature>
<gene>
    <name evidence="2" type="ORF">DYU11_11115</name>
</gene>
<dbReference type="InterPro" id="IPR011335">
    <property type="entry name" value="Restrct_endonuc-II-like"/>
</dbReference>